<organism evidence="2 3">
    <name type="scientific">Scylla paramamosain</name>
    <name type="common">Mud crab</name>
    <dbReference type="NCBI Taxonomy" id="85552"/>
    <lineage>
        <taxon>Eukaryota</taxon>
        <taxon>Metazoa</taxon>
        <taxon>Ecdysozoa</taxon>
        <taxon>Arthropoda</taxon>
        <taxon>Crustacea</taxon>
        <taxon>Multicrustacea</taxon>
        <taxon>Malacostraca</taxon>
        <taxon>Eumalacostraca</taxon>
        <taxon>Eucarida</taxon>
        <taxon>Decapoda</taxon>
        <taxon>Pleocyemata</taxon>
        <taxon>Brachyura</taxon>
        <taxon>Eubrachyura</taxon>
        <taxon>Portunoidea</taxon>
        <taxon>Portunidae</taxon>
        <taxon>Portuninae</taxon>
        <taxon>Scylla</taxon>
    </lineage>
</organism>
<dbReference type="AlphaFoldDB" id="A0AAW0TW82"/>
<protein>
    <submittedName>
        <fullName evidence="2">Uncharacterized protein</fullName>
    </submittedName>
</protein>
<feature type="region of interest" description="Disordered" evidence="1">
    <location>
        <begin position="1"/>
        <end position="21"/>
    </location>
</feature>
<gene>
    <name evidence="2" type="ORF">O3P69_010271</name>
</gene>
<dbReference type="Proteomes" id="UP001487740">
    <property type="component" value="Unassembled WGS sequence"/>
</dbReference>
<reference evidence="2 3" key="1">
    <citation type="submission" date="2023-03" db="EMBL/GenBank/DDBJ databases">
        <title>High-quality genome of Scylla paramamosain provides insights in environmental adaptation.</title>
        <authorList>
            <person name="Zhang L."/>
        </authorList>
    </citation>
    <scope>NUCLEOTIDE SEQUENCE [LARGE SCALE GENOMIC DNA]</scope>
    <source>
        <strain evidence="2">LZ_2023a</strain>
        <tissue evidence="2">Muscle</tissue>
    </source>
</reference>
<comment type="caution">
    <text evidence="2">The sequence shown here is derived from an EMBL/GenBank/DDBJ whole genome shotgun (WGS) entry which is preliminary data.</text>
</comment>
<name>A0AAW0TW82_SCYPA</name>
<sequence length="71" mass="7792">MKESACGVAPGTTKTSPTIKPHSHHLAHTMQKFQKKTAVQADVKDIMWRHKECARPEGRDTATAQALAPLD</sequence>
<evidence type="ECO:0000313" key="3">
    <source>
        <dbReference type="Proteomes" id="UP001487740"/>
    </source>
</evidence>
<accession>A0AAW0TW82</accession>
<evidence type="ECO:0000256" key="1">
    <source>
        <dbReference type="SAM" id="MobiDB-lite"/>
    </source>
</evidence>
<keyword evidence="3" id="KW-1185">Reference proteome</keyword>
<dbReference type="EMBL" id="JARAKH010000025">
    <property type="protein sequence ID" value="KAK8390467.1"/>
    <property type="molecule type" value="Genomic_DNA"/>
</dbReference>
<evidence type="ECO:0000313" key="2">
    <source>
        <dbReference type="EMBL" id="KAK8390467.1"/>
    </source>
</evidence>
<proteinExistence type="predicted"/>